<dbReference type="KEGG" id="reu:Reut_C6192"/>
<feature type="region of interest" description="Disordered" evidence="1">
    <location>
        <begin position="10"/>
        <end position="41"/>
    </location>
</feature>
<geneLocation type="plasmid" evidence="2">
    <name>megaplasmid</name>
</geneLocation>
<evidence type="ECO:0000313" key="2">
    <source>
        <dbReference type="EMBL" id="AAZ65505.1"/>
    </source>
</evidence>
<dbReference type="AlphaFoldDB" id="Q46MX0"/>
<keyword evidence="2" id="KW-0614">Plasmid</keyword>
<dbReference type="EMBL" id="CP000092">
    <property type="protein sequence ID" value="AAZ65505.1"/>
    <property type="molecule type" value="Genomic_DNA"/>
</dbReference>
<feature type="region of interest" description="Disordered" evidence="1">
    <location>
        <begin position="83"/>
        <end position="103"/>
    </location>
</feature>
<protein>
    <submittedName>
        <fullName evidence="2">Uncharacterized protein</fullName>
    </submittedName>
</protein>
<dbReference type="HOGENOM" id="CLU_1554003_0_0_4"/>
<organism evidence="2">
    <name type="scientific">Cupriavidus pinatubonensis (strain JMP 134 / LMG 1197)</name>
    <name type="common">Cupriavidus necator (strain JMP 134)</name>
    <dbReference type="NCBI Taxonomy" id="264198"/>
    <lineage>
        <taxon>Bacteria</taxon>
        <taxon>Pseudomonadati</taxon>
        <taxon>Pseudomonadota</taxon>
        <taxon>Betaproteobacteria</taxon>
        <taxon>Burkholderiales</taxon>
        <taxon>Burkholderiaceae</taxon>
        <taxon>Cupriavidus</taxon>
    </lineage>
</organism>
<reference evidence="2" key="1">
    <citation type="submission" date="2005-08" db="EMBL/GenBank/DDBJ databases">
        <title>Complete sequence of a megaplasmid of Ralstonia eutropha JMP134.</title>
        <authorList>
            <person name="Copeland A."/>
            <person name="Lucas S."/>
            <person name="Lapidus A."/>
            <person name="Barry K."/>
            <person name="Detter J.C."/>
            <person name="Glavina T."/>
            <person name="Hammon N."/>
            <person name="Israni S."/>
            <person name="Pitluck S."/>
            <person name="Goltsman E."/>
            <person name="Martinez M."/>
            <person name="Vergez L."/>
            <person name="Larimer F."/>
            <person name="Land M."/>
            <person name="Lykidis A."/>
            <person name="Richardson P."/>
        </authorList>
    </citation>
    <scope>NUCLEOTIDE SEQUENCE [LARGE SCALE GENOMIC DNA]</scope>
    <source>
        <strain evidence="2">JMP134</strain>
        <plasmid evidence="2">megaplasmid</plasmid>
    </source>
</reference>
<evidence type="ECO:0000256" key="1">
    <source>
        <dbReference type="SAM" id="MobiDB-lite"/>
    </source>
</evidence>
<accession>Q46MX0</accession>
<sequence length="155" mass="16183">MLAAVAWAPLSFSAPPASGPGRHAPEPRDDPAVAAQSNPDLDAQIAHLRAIREQLSQAEKPEERDMLIAEREKVMQDAMATVRKTSGVPGPGGMNPPRGTSPAQMGCYDMISQHMALMDEMMLATKGNQGGMGPGMGRGMGQGMGQSMGGGRVGK</sequence>
<name>Q46MX0_CUPPJ</name>
<gene>
    <name evidence="2" type="ordered locus">Reut_C6192</name>
</gene>
<proteinExistence type="predicted"/>
<dbReference type="OrthoDB" id="8968010at2"/>